<evidence type="ECO:0000313" key="8">
    <source>
        <dbReference type="EMBL" id="MCL7045832.1"/>
    </source>
</evidence>
<reference evidence="8" key="1">
    <citation type="submission" date="2022-03" db="EMBL/GenBank/DDBJ databases">
        <title>A functionally conserved STORR gene fusion in Papaver species that diverged 16.8 million years ago.</title>
        <authorList>
            <person name="Catania T."/>
        </authorList>
    </citation>
    <scope>NUCLEOTIDE SEQUENCE</scope>
    <source>
        <strain evidence="8">S-191538</strain>
    </source>
</reference>
<proteinExistence type="predicted"/>
<dbReference type="InterPro" id="IPR020846">
    <property type="entry name" value="MFS_dom"/>
</dbReference>
<dbReference type="Proteomes" id="UP001177140">
    <property type="component" value="Unassembled WGS sequence"/>
</dbReference>
<dbReference type="PANTHER" id="PTHR48020">
    <property type="entry name" value="PROTON MYO-INOSITOL COTRANSPORTER"/>
    <property type="match status" value="1"/>
</dbReference>
<evidence type="ECO:0000313" key="9">
    <source>
        <dbReference type="Proteomes" id="UP001177140"/>
    </source>
</evidence>
<dbReference type="AlphaFoldDB" id="A0AA41VQY1"/>
<evidence type="ECO:0000259" key="7">
    <source>
        <dbReference type="PROSITE" id="PS50850"/>
    </source>
</evidence>
<comment type="subcellular location">
    <subcellularLocation>
        <location evidence="1">Membrane</location>
        <topology evidence="1">Multi-pass membrane protein</topology>
    </subcellularLocation>
</comment>
<dbReference type="Gene3D" id="1.20.1250.20">
    <property type="entry name" value="MFS general substrate transporter like domains"/>
    <property type="match status" value="1"/>
</dbReference>
<keyword evidence="4 6" id="KW-1133">Transmembrane helix</keyword>
<accession>A0AA41VQY1</accession>
<dbReference type="PANTHER" id="PTHR48020:SF12">
    <property type="entry name" value="PROTON MYO-INOSITOL COTRANSPORTER"/>
    <property type="match status" value="1"/>
</dbReference>
<evidence type="ECO:0000256" key="6">
    <source>
        <dbReference type="SAM" id="Phobius"/>
    </source>
</evidence>
<sequence length="479" mass="52928">MDIITLKKRLLVTLYALLASIPALLFGYYLGAICATAYAPKEVKRSPWKYAGELEINWMIFVEFAAVLCGVVQLQDVFQNGGPLVSISSTGLLFIFFVPLLWIFLANYSPDDNVLGGFPGLLFLGFAGASTLINLIIYISEISPSTIRGALVSTVFLQIAGGQIVYHLLNLLTSSTTQEIQTWRWMLPIVLSVIHVTVAVGVLPESPRWLCRKGQIQQAEESLKMIRSSSEVSKEVKAMELSLVEEYKVPSKRIIVGFGSIAAQQLVGINMIMHYSYTILRLTTNRYSSSKTENGNADNMDMLAASEIPLITSSLVLVGTLLCTTLVDRFGRRRLLLVSICGIISALGKSVGSILLPFPNTNAGKENLAFWYDIGEERASGMGLLALMALAMYIIFYSLGIGTIPWIINSEIYPLKYRSVCLVFANMVYWCSKITVQDFLFDSLGCYLSVAEMLSTLFVFSSSGPFHLFLHSRDQRVAT</sequence>
<evidence type="ECO:0000256" key="5">
    <source>
        <dbReference type="ARBA" id="ARBA00023136"/>
    </source>
</evidence>
<feature type="transmembrane region" description="Helical" evidence="6">
    <location>
        <begin position="58"/>
        <end position="77"/>
    </location>
</feature>
<feature type="transmembrane region" description="Helical" evidence="6">
    <location>
        <begin position="185"/>
        <end position="203"/>
    </location>
</feature>
<evidence type="ECO:0000256" key="4">
    <source>
        <dbReference type="ARBA" id="ARBA00022989"/>
    </source>
</evidence>
<dbReference type="PROSITE" id="PS50850">
    <property type="entry name" value="MFS"/>
    <property type="match status" value="1"/>
</dbReference>
<evidence type="ECO:0000256" key="1">
    <source>
        <dbReference type="ARBA" id="ARBA00004141"/>
    </source>
</evidence>
<feature type="transmembrane region" description="Helical" evidence="6">
    <location>
        <begin position="335"/>
        <end position="359"/>
    </location>
</feature>
<feature type="transmembrane region" description="Helical" evidence="6">
    <location>
        <begin position="12"/>
        <end position="38"/>
    </location>
</feature>
<feature type="transmembrane region" description="Helical" evidence="6">
    <location>
        <begin position="254"/>
        <end position="277"/>
    </location>
</feature>
<feature type="transmembrane region" description="Helical" evidence="6">
    <location>
        <begin position="379"/>
        <end position="408"/>
    </location>
</feature>
<keyword evidence="3 6" id="KW-0812">Transmembrane</keyword>
<feature type="domain" description="Major facilitator superfamily (MFS) profile" evidence="7">
    <location>
        <begin position="15"/>
        <end position="479"/>
    </location>
</feature>
<keyword evidence="2" id="KW-0813">Transport</keyword>
<name>A0AA41VQY1_PAPNU</name>
<dbReference type="GO" id="GO:0022857">
    <property type="term" value="F:transmembrane transporter activity"/>
    <property type="evidence" value="ECO:0007669"/>
    <property type="project" value="InterPro"/>
</dbReference>
<dbReference type="Pfam" id="PF00083">
    <property type="entry name" value="Sugar_tr"/>
    <property type="match status" value="1"/>
</dbReference>
<dbReference type="EMBL" id="JAJJMA010274315">
    <property type="protein sequence ID" value="MCL7045832.1"/>
    <property type="molecule type" value="Genomic_DNA"/>
</dbReference>
<evidence type="ECO:0000256" key="3">
    <source>
        <dbReference type="ARBA" id="ARBA00022692"/>
    </source>
</evidence>
<dbReference type="InterPro" id="IPR005828">
    <property type="entry name" value="MFS_sugar_transport-like"/>
</dbReference>
<keyword evidence="9" id="KW-1185">Reference proteome</keyword>
<dbReference type="InterPro" id="IPR036259">
    <property type="entry name" value="MFS_trans_sf"/>
</dbReference>
<keyword evidence="5 6" id="KW-0472">Membrane</keyword>
<dbReference type="SUPFAM" id="SSF103473">
    <property type="entry name" value="MFS general substrate transporter"/>
    <property type="match status" value="1"/>
</dbReference>
<evidence type="ECO:0000256" key="2">
    <source>
        <dbReference type="ARBA" id="ARBA00022448"/>
    </source>
</evidence>
<dbReference type="GO" id="GO:0016020">
    <property type="term" value="C:membrane"/>
    <property type="evidence" value="ECO:0007669"/>
    <property type="project" value="UniProtKB-SubCell"/>
</dbReference>
<dbReference type="InterPro" id="IPR003663">
    <property type="entry name" value="Sugar/inositol_transpt"/>
</dbReference>
<comment type="caution">
    <text evidence="8">The sequence shown here is derived from an EMBL/GenBank/DDBJ whole genome shotgun (WGS) entry which is preliminary data.</text>
</comment>
<feature type="transmembrane region" description="Helical" evidence="6">
    <location>
        <begin position="117"/>
        <end position="139"/>
    </location>
</feature>
<organism evidence="8 9">
    <name type="scientific">Papaver nudicaule</name>
    <name type="common">Iceland poppy</name>
    <dbReference type="NCBI Taxonomy" id="74823"/>
    <lineage>
        <taxon>Eukaryota</taxon>
        <taxon>Viridiplantae</taxon>
        <taxon>Streptophyta</taxon>
        <taxon>Embryophyta</taxon>
        <taxon>Tracheophyta</taxon>
        <taxon>Spermatophyta</taxon>
        <taxon>Magnoliopsida</taxon>
        <taxon>Ranunculales</taxon>
        <taxon>Papaveraceae</taxon>
        <taxon>Papaveroideae</taxon>
        <taxon>Papaver</taxon>
    </lineage>
</organism>
<dbReference type="InterPro" id="IPR050814">
    <property type="entry name" value="Myo-inositol_Transporter"/>
</dbReference>
<feature type="transmembrane region" description="Helical" evidence="6">
    <location>
        <begin position="151"/>
        <end position="173"/>
    </location>
</feature>
<feature type="transmembrane region" description="Helical" evidence="6">
    <location>
        <begin position="84"/>
        <end position="105"/>
    </location>
</feature>
<gene>
    <name evidence="8" type="ORF">MKW94_022635</name>
</gene>
<protein>
    <recommendedName>
        <fullName evidence="7">Major facilitator superfamily (MFS) profile domain-containing protein</fullName>
    </recommendedName>
</protein>
<dbReference type="PRINTS" id="PR00171">
    <property type="entry name" value="SUGRTRNSPORT"/>
</dbReference>
<feature type="transmembrane region" description="Helical" evidence="6">
    <location>
        <begin position="308"/>
        <end position="328"/>
    </location>
</feature>